<accession>A0A5C7WEG0</accession>
<protein>
    <recommendedName>
        <fullName evidence="1">Bacterial alpha-2-macroglobulin MG10 domain-containing protein</fullName>
    </recommendedName>
</protein>
<proteinExistence type="predicted"/>
<evidence type="ECO:0000259" key="1">
    <source>
        <dbReference type="Pfam" id="PF17973"/>
    </source>
</evidence>
<dbReference type="Proteomes" id="UP000321110">
    <property type="component" value="Unassembled WGS sequence"/>
</dbReference>
<feature type="domain" description="Bacterial alpha-2-macroglobulin MG10" evidence="1">
    <location>
        <begin position="13"/>
        <end position="73"/>
    </location>
</feature>
<dbReference type="InterPro" id="IPR051802">
    <property type="entry name" value="YfhM-like"/>
</dbReference>
<dbReference type="PANTHER" id="PTHR40094">
    <property type="entry name" value="ALPHA-2-MACROGLOBULIN HOMOLOG"/>
    <property type="match status" value="1"/>
</dbReference>
<dbReference type="GO" id="GO:0004866">
    <property type="term" value="F:endopeptidase inhibitor activity"/>
    <property type="evidence" value="ECO:0007669"/>
    <property type="project" value="TreeGrafter"/>
</dbReference>
<evidence type="ECO:0000313" key="3">
    <source>
        <dbReference type="Proteomes" id="UP000321110"/>
    </source>
</evidence>
<dbReference type="AlphaFoldDB" id="A0A5C7WEG0"/>
<reference evidence="2 3" key="1">
    <citation type="submission" date="2018-09" db="EMBL/GenBank/DDBJ databases">
        <title>Metagenome Assembled Genomes from an Advanced Water Purification Facility.</title>
        <authorList>
            <person name="Stamps B.W."/>
            <person name="Spear J.R."/>
        </authorList>
    </citation>
    <scope>NUCLEOTIDE SEQUENCE [LARGE SCALE GENOMIC DNA]</scope>
    <source>
        <strain evidence="2">Bin_52_1</strain>
    </source>
</reference>
<gene>
    <name evidence="2" type="ORF">E6Q69_00620</name>
</gene>
<dbReference type="EMBL" id="SSFO01000012">
    <property type="protein sequence ID" value="TXI35836.1"/>
    <property type="molecule type" value="Genomic_DNA"/>
</dbReference>
<evidence type="ECO:0000313" key="2">
    <source>
        <dbReference type="EMBL" id="TXI35836.1"/>
    </source>
</evidence>
<dbReference type="PANTHER" id="PTHR40094:SF1">
    <property type="entry name" value="UBIQUITIN DOMAIN-CONTAINING PROTEIN"/>
    <property type="match status" value="1"/>
</dbReference>
<sequence>SAASLDDASSAVKEWQKSMQNAAIKHQEFRDDRFVAALDVNGYDTTHLLYLARAVTPGTYRVPPPQVESMYRPAWNAVGAAPERLVVRER</sequence>
<organism evidence="2 3">
    <name type="scientific">Aquipseudomonas alcaligenes</name>
    <name type="common">Pseudomonas alcaligenes</name>
    <dbReference type="NCBI Taxonomy" id="43263"/>
    <lineage>
        <taxon>Bacteria</taxon>
        <taxon>Pseudomonadati</taxon>
        <taxon>Pseudomonadota</taxon>
        <taxon>Gammaproteobacteria</taxon>
        <taxon>Pseudomonadales</taxon>
        <taxon>Pseudomonadaceae</taxon>
        <taxon>Aquipseudomonas</taxon>
    </lineage>
</organism>
<feature type="non-terminal residue" evidence="2">
    <location>
        <position position="1"/>
    </location>
</feature>
<name>A0A5C7WEG0_AQUAC</name>
<comment type="caution">
    <text evidence="2">The sequence shown here is derived from an EMBL/GenBank/DDBJ whole genome shotgun (WGS) entry which is preliminary data.</text>
</comment>
<dbReference type="InterPro" id="IPR041246">
    <property type="entry name" value="Bact_MG10"/>
</dbReference>
<dbReference type="Pfam" id="PF17973">
    <property type="entry name" value="bMG10"/>
    <property type="match status" value="1"/>
</dbReference>